<dbReference type="GO" id="GO:0016787">
    <property type="term" value="F:hydrolase activity"/>
    <property type="evidence" value="ECO:0007669"/>
    <property type="project" value="UniProtKB-KW"/>
</dbReference>
<evidence type="ECO:0000259" key="1">
    <source>
        <dbReference type="Pfam" id="PF00561"/>
    </source>
</evidence>
<dbReference type="Pfam" id="PF00561">
    <property type="entry name" value="Abhydrolase_1"/>
    <property type="match status" value="1"/>
</dbReference>
<evidence type="ECO:0000313" key="2">
    <source>
        <dbReference type="EMBL" id="QVI24803.1"/>
    </source>
</evidence>
<keyword evidence="2" id="KW-0378">Hydrolase</keyword>
<gene>
    <name evidence="2" type="ORF">KHQ06_11280</name>
</gene>
<proteinExistence type="predicted"/>
<feature type="domain" description="AB hydrolase-1" evidence="1">
    <location>
        <begin position="24"/>
        <end position="257"/>
    </location>
</feature>
<keyword evidence="3" id="KW-1185">Reference proteome</keyword>
<reference evidence="2 3" key="1">
    <citation type="submission" date="2021-04" db="EMBL/GenBank/DDBJ databases">
        <title>Nocardia tengchongensis.</title>
        <authorList>
            <person name="Zhuang k."/>
            <person name="Ran Y."/>
            <person name="Li W."/>
        </authorList>
    </citation>
    <scope>NUCLEOTIDE SEQUENCE [LARGE SCALE GENOMIC DNA]</scope>
    <source>
        <strain evidence="2 3">CFH S0057</strain>
    </source>
</reference>
<organism evidence="2 3">
    <name type="scientific">Nocardia tengchongensis</name>
    <dbReference type="NCBI Taxonomy" id="2055889"/>
    <lineage>
        <taxon>Bacteria</taxon>
        <taxon>Bacillati</taxon>
        <taxon>Actinomycetota</taxon>
        <taxon>Actinomycetes</taxon>
        <taxon>Mycobacteriales</taxon>
        <taxon>Nocardiaceae</taxon>
        <taxon>Nocardia</taxon>
    </lineage>
</organism>
<dbReference type="PANTHER" id="PTHR43433">
    <property type="entry name" value="HYDROLASE, ALPHA/BETA FOLD FAMILY PROTEIN"/>
    <property type="match status" value="1"/>
</dbReference>
<name>A0ABX8CZV7_9NOCA</name>
<dbReference type="InterPro" id="IPR029058">
    <property type="entry name" value="AB_hydrolase_fold"/>
</dbReference>
<dbReference type="PANTHER" id="PTHR43433:SF3">
    <property type="entry name" value="NON-HEME CHLOROPEROXIDASE"/>
    <property type="match status" value="1"/>
</dbReference>
<evidence type="ECO:0000313" key="3">
    <source>
        <dbReference type="Proteomes" id="UP000683310"/>
    </source>
</evidence>
<dbReference type="InterPro" id="IPR000073">
    <property type="entry name" value="AB_hydrolase_1"/>
</dbReference>
<sequence length="274" mass="30096">MPMFFTTPTDGTTLAYEDYGTGTPIVFVAGWSLPTDMWERQTPFFLEQGYRCVLLDRRGHGRSDRPSAGYDTDTRADDLAALIEHLDLRDAILVAHSTGGAEVVRYLARHGADRVSRIALLGAAIPFMRQTEDNPIGVPDGLIDATLADLRADRAQWLADRAQGYYATHLGTRVSPATIDIEMRRSMSCSPIAALEIQRLAFRTDHRADVAAVPVPMLLLHGVADQSIPIDLSSRQTVKLAPDAELKEYPNAGHGLYQSHADRVNADILAFIKA</sequence>
<protein>
    <submittedName>
        <fullName evidence="2">Alpha/beta hydrolase</fullName>
    </submittedName>
</protein>
<dbReference type="Proteomes" id="UP000683310">
    <property type="component" value="Chromosome"/>
</dbReference>
<dbReference type="EMBL" id="CP074371">
    <property type="protein sequence ID" value="QVI24803.1"/>
    <property type="molecule type" value="Genomic_DNA"/>
</dbReference>
<dbReference type="Gene3D" id="3.40.50.1820">
    <property type="entry name" value="alpha/beta hydrolase"/>
    <property type="match status" value="1"/>
</dbReference>
<dbReference type="SUPFAM" id="SSF53474">
    <property type="entry name" value="alpha/beta-Hydrolases"/>
    <property type="match status" value="1"/>
</dbReference>
<accession>A0ABX8CZV7</accession>
<dbReference type="InterPro" id="IPR050471">
    <property type="entry name" value="AB_hydrolase"/>
</dbReference>
<dbReference type="PRINTS" id="PR00111">
    <property type="entry name" value="ABHYDROLASE"/>
</dbReference>